<protein>
    <submittedName>
        <fullName evidence="1">Uncharacterized protein</fullName>
    </submittedName>
</protein>
<dbReference type="EMBL" id="GBXM01056656">
    <property type="protein sequence ID" value="JAH51921.1"/>
    <property type="molecule type" value="Transcribed_RNA"/>
</dbReference>
<accession>A0A0E9TEA5</accession>
<proteinExistence type="predicted"/>
<name>A0A0E9TEA5_ANGAN</name>
<reference evidence="1" key="2">
    <citation type="journal article" date="2015" name="Fish Shellfish Immunol.">
        <title>Early steps in the European eel (Anguilla anguilla)-Vibrio vulnificus interaction in the gills: Role of the RtxA13 toxin.</title>
        <authorList>
            <person name="Callol A."/>
            <person name="Pajuelo D."/>
            <person name="Ebbesson L."/>
            <person name="Teles M."/>
            <person name="MacKenzie S."/>
            <person name="Amaro C."/>
        </authorList>
    </citation>
    <scope>NUCLEOTIDE SEQUENCE</scope>
</reference>
<reference evidence="1" key="1">
    <citation type="submission" date="2014-11" db="EMBL/GenBank/DDBJ databases">
        <authorList>
            <person name="Amaro Gonzalez C."/>
        </authorList>
    </citation>
    <scope>NUCLEOTIDE SEQUENCE</scope>
</reference>
<dbReference type="AlphaFoldDB" id="A0A0E9TEA5"/>
<sequence length="38" mass="4549">MVKSGWSICVYTVFENILSRMFAVQDFEFRKQCIVIFI</sequence>
<evidence type="ECO:0000313" key="1">
    <source>
        <dbReference type="EMBL" id="JAH51921.1"/>
    </source>
</evidence>
<organism evidence="1">
    <name type="scientific">Anguilla anguilla</name>
    <name type="common">European freshwater eel</name>
    <name type="synonym">Muraena anguilla</name>
    <dbReference type="NCBI Taxonomy" id="7936"/>
    <lineage>
        <taxon>Eukaryota</taxon>
        <taxon>Metazoa</taxon>
        <taxon>Chordata</taxon>
        <taxon>Craniata</taxon>
        <taxon>Vertebrata</taxon>
        <taxon>Euteleostomi</taxon>
        <taxon>Actinopterygii</taxon>
        <taxon>Neopterygii</taxon>
        <taxon>Teleostei</taxon>
        <taxon>Anguilliformes</taxon>
        <taxon>Anguillidae</taxon>
        <taxon>Anguilla</taxon>
    </lineage>
</organism>